<protein>
    <recommendedName>
        <fullName evidence="7">Mitotic spindle assembly checkpoint protein MAD2A</fullName>
    </recommendedName>
    <alternativeName>
        <fullName evidence="8">Mitotic arrest deficient 2-like protein 1</fullName>
    </alternativeName>
</protein>
<dbReference type="GO" id="GO:0000776">
    <property type="term" value="C:kinetochore"/>
    <property type="evidence" value="ECO:0007669"/>
    <property type="project" value="TreeGrafter"/>
</dbReference>
<name>A0AAN8K2A0_PATCE</name>
<dbReference type="InterPro" id="IPR003511">
    <property type="entry name" value="HORMA_dom"/>
</dbReference>
<dbReference type="Gene3D" id="3.30.900.10">
    <property type="entry name" value="HORMA domain"/>
    <property type="match status" value="1"/>
</dbReference>
<dbReference type="PANTHER" id="PTHR11842:SF11">
    <property type="entry name" value="MITOTIC SPINDLE ASSEMBLY CHECKPOINT PROTEIN MAD2A"/>
    <property type="match status" value="1"/>
</dbReference>
<accession>A0AAN8K2A0</accession>
<dbReference type="SUPFAM" id="SSF56019">
    <property type="entry name" value="The spindle assembly checkpoint protein mad2"/>
    <property type="match status" value="1"/>
</dbReference>
<dbReference type="AlphaFoldDB" id="A0AAN8K2A0"/>
<proteinExistence type="inferred from homology"/>
<dbReference type="EMBL" id="JAZGQO010000004">
    <property type="protein sequence ID" value="KAK6187896.1"/>
    <property type="molecule type" value="Genomic_DNA"/>
</dbReference>
<dbReference type="InterPro" id="IPR045091">
    <property type="entry name" value="Mad2-like"/>
</dbReference>
<gene>
    <name evidence="10" type="ORF">SNE40_005822</name>
</gene>
<evidence type="ECO:0000256" key="1">
    <source>
        <dbReference type="ARBA" id="ARBA00004123"/>
    </source>
</evidence>
<evidence type="ECO:0000256" key="4">
    <source>
        <dbReference type="ARBA" id="ARBA00022776"/>
    </source>
</evidence>
<feature type="domain" description="HORMA" evidence="9">
    <location>
        <begin position="1"/>
        <end position="179"/>
    </location>
</feature>
<evidence type="ECO:0000256" key="7">
    <source>
        <dbReference type="ARBA" id="ARBA00068928"/>
    </source>
</evidence>
<reference evidence="10 11" key="1">
    <citation type="submission" date="2024-01" db="EMBL/GenBank/DDBJ databases">
        <title>The genome of the rayed Mediterranean limpet Patella caerulea (Linnaeus, 1758).</title>
        <authorList>
            <person name="Anh-Thu Weber A."/>
            <person name="Halstead-Nussloch G."/>
        </authorList>
    </citation>
    <scope>NUCLEOTIDE SEQUENCE [LARGE SCALE GENOMIC DNA]</scope>
    <source>
        <strain evidence="10">AATW-2023a</strain>
        <tissue evidence="10">Whole specimen</tissue>
    </source>
</reference>
<evidence type="ECO:0000256" key="5">
    <source>
        <dbReference type="ARBA" id="ARBA00023242"/>
    </source>
</evidence>
<keyword evidence="3" id="KW-0132">Cell division</keyword>
<dbReference type="FunFam" id="3.30.900.10:FF:000002">
    <property type="entry name" value="Mitotic spindle assembly checkpoint protein MAD2A"/>
    <property type="match status" value="1"/>
</dbReference>
<evidence type="ECO:0000313" key="10">
    <source>
        <dbReference type="EMBL" id="KAK6187896.1"/>
    </source>
</evidence>
<evidence type="ECO:0000256" key="3">
    <source>
        <dbReference type="ARBA" id="ARBA00022618"/>
    </source>
</evidence>
<dbReference type="PANTHER" id="PTHR11842">
    <property type="entry name" value="MITOTIC SPINDLE ASSEMBLY CHECKPOINT PROTEIN MAD2"/>
    <property type="match status" value="1"/>
</dbReference>
<dbReference type="GO" id="GO:0051301">
    <property type="term" value="P:cell division"/>
    <property type="evidence" value="ECO:0007669"/>
    <property type="project" value="UniProtKB-KW"/>
</dbReference>
<dbReference type="Pfam" id="PF02301">
    <property type="entry name" value="HORMA"/>
    <property type="match status" value="1"/>
</dbReference>
<comment type="similarity">
    <text evidence="2">Belongs to the MAD2 family.</text>
</comment>
<keyword evidence="5" id="KW-0539">Nucleus</keyword>
<comment type="caution">
    <text evidence="10">The sequence shown here is derived from an EMBL/GenBank/DDBJ whole genome shotgun (WGS) entry which is preliminary data.</text>
</comment>
<evidence type="ECO:0000259" key="9">
    <source>
        <dbReference type="PROSITE" id="PS50815"/>
    </source>
</evidence>
<keyword evidence="4" id="KW-0498">Mitosis</keyword>
<keyword evidence="6" id="KW-0131">Cell cycle</keyword>
<organism evidence="10 11">
    <name type="scientific">Patella caerulea</name>
    <name type="common">Rayed Mediterranean limpet</name>
    <dbReference type="NCBI Taxonomy" id="87958"/>
    <lineage>
        <taxon>Eukaryota</taxon>
        <taxon>Metazoa</taxon>
        <taxon>Spiralia</taxon>
        <taxon>Lophotrochozoa</taxon>
        <taxon>Mollusca</taxon>
        <taxon>Gastropoda</taxon>
        <taxon>Patellogastropoda</taxon>
        <taxon>Patelloidea</taxon>
        <taxon>Patellidae</taxon>
        <taxon>Patella</taxon>
    </lineage>
</organism>
<evidence type="ECO:0000313" key="11">
    <source>
        <dbReference type="Proteomes" id="UP001347796"/>
    </source>
</evidence>
<evidence type="ECO:0000256" key="6">
    <source>
        <dbReference type="ARBA" id="ARBA00023306"/>
    </source>
</evidence>
<sequence>MVLLLFSDYGINSILYQRGIYPPESFTRVQDYGLTLLVSTDEQLKEYINNVITQIREWLMNMTVQKLVVVVKSVHTNEVMERWQFDIECDKTVTADTKRNKSEKEIKEGIKSVIRQITASVTFLPLLETACSFDILVYTDKDLDVPESWGESGPHFVVNSEEVRLRSFTTTIHKVDAMVTYKKTD</sequence>
<dbReference type="GO" id="GO:0005654">
    <property type="term" value="C:nucleoplasm"/>
    <property type="evidence" value="ECO:0007669"/>
    <property type="project" value="TreeGrafter"/>
</dbReference>
<dbReference type="GO" id="GO:0007094">
    <property type="term" value="P:mitotic spindle assembly checkpoint signaling"/>
    <property type="evidence" value="ECO:0007669"/>
    <property type="project" value="TreeGrafter"/>
</dbReference>
<dbReference type="InterPro" id="IPR036570">
    <property type="entry name" value="HORMA_dom_sf"/>
</dbReference>
<dbReference type="Proteomes" id="UP001347796">
    <property type="component" value="Unassembled WGS sequence"/>
</dbReference>
<dbReference type="GO" id="GO:1990728">
    <property type="term" value="C:mitotic spindle assembly checkpoint MAD1-MAD2 complex"/>
    <property type="evidence" value="ECO:0007669"/>
    <property type="project" value="UniProtKB-ARBA"/>
</dbReference>
<evidence type="ECO:0000256" key="8">
    <source>
        <dbReference type="ARBA" id="ARBA00076594"/>
    </source>
</evidence>
<evidence type="ECO:0000256" key="2">
    <source>
        <dbReference type="ARBA" id="ARBA00010348"/>
    </source>
</evidence>
<dbReference type="PROSITE" id="PS50815">
    <property type="entry name" value="HORMA"/>
    <property type="match status" value="1"/>
</dbReference>
<keyword evidence="11" id="KW-1185">Reference proteome</keyword>
<comment type="subcellular location">
    <subcellularLocation>
        <location evidence="1">Nucleus</location>
    </subcellularLocation>
</comment>